<keyword evidence="2" id="KW-0812">Transmembrane</keyword>
<evidence type="ECO:0000256" key="2">
    <source>
        <dbReference type="SAM" id="Phobius"/>
    </source>
</evidence>
<dbReference type="AlphaFoldDB" id="A0AAC9HPZ6"/>
<proteinExistence type="predicted"/>
<feature type="compositionally biased region" description="Low complexity" evidence="1">
    <location>
        <begin position="16"/>
        <end position="27"/>
    </location>
</feature>
<evidence type="ECO:0000256" key="1">
    <source>
        <dbReference type="SAM" id="MobiDB-lite"/>
    </source>
</evidence>
<evidence type="ECO:0000313" key="4">
    <source>
        <dbReference type="Proteomes" id="UP000095210"/>
    </source>
</evidence>
<evidence type="ECO:0000313" key="3">
    <source>
        <dbReference type="EMBL" id="AOS62450.1"/>
    </source>
</evidence>
<dbReference type="RefSeq" id="WP_069847845.1">
    <property type="nucleotide sequence ID" value="NZ_CP014859.1"/>
</dbReference>
<feature type="compositionally biased region" description="Polar residues" evidence="1">
    <location>
        <begin position="28"/>
        <end position="37"/>
    </location>
</feature>
<dbReference type="KEGG" id="ahm:TL08_08175"/>
<dbReference type="SUPFAM" id="SSF48452">
    <property type="entry name" value="TPR-like"/>
    <property type="match status" value="1"/>
</dbReference>
<gene>
    <name evidence="3" type="ORF">TL08_08175</name>
</gene>
<keyword evidence="2" id="KW-1133">Transmembrane helix</keyword>
<feature type="transmembrane region" description="Helical" evidence="2">
    <location>
        <begin position="80"/>
        <end position="100"/>
    </location>
</feature>
<feature type="compositionally biased region" description="Basic and acidic residues" evidence="1">
    <location>
        <begin position="1"/>
        <end position="14"/>
    </location>
</feature>
<evidence type="ECO:0008006" key="5">
    <source>
        <dbReference type="Google" id="ProtNLM"/>
    </source>
</evidence>
<protein>
    <recommendedName>
        <fullName evidence="5">Tetratricopeptide repeat protein</fullName>
    </recommendedName>
</protein>
<dbReference type="Gene3D" id="1.25.40.10">
    <property type="entry name" value="Tetratricopeptide repeat domain"/>
    <property type="match status" value="1"/>
</dbReference>
<organism evidence="3 4">
    <name type="scientific">Actinoalloteichus hymeniacidonis</name>
    <dbReference type="NCBI Taxonomy" id="340345"/>
    <lineage>
        <taxon>Bacteria</taxon>
        <taxon>Bacillati</taxon>
        <taxon>Actinomycetota</taxon>
        <taxon>Actinomycetes</taxon>
        <taxon>Pseudonocardiales</taxon>
        <taxon>Pseudonocardiaceae</taxon>
        <taxon>Actinoalloteichus</taxon>
    </lineage>
</organism>
<reference evidence="4" key="1">
    <citation type="submission" date="2016-03" db="EMBL/GenBank/DDBJ databases">
        <title>Complete genome sequence of the type strain Actinoalloteichus hymeniacidonis DSM 45092.</title>
        <authorList>
            <person name="Schaffert L."/>
            <person name="Albersmeier A."/>
            <person name="Winkler A."/>
            <person name="Kalinowski J."/>
            <person name="Zotchev S."/>
            <person name="Ruckert C."/>
        </authorList>
    </citation>
    <scope>NUCLEOTIDE SEQUENCE [LARGE SCALE GENOMIC DNA]</scope>
    <source>
        <strain evidence="4">HPA177(T) (DSM 45092(T))</strain>
    </source>
</reference>
<name>A0AAC9HPZ6_9PSEU</name>
<feature type="region of interest" description="Disordered" evidence="1">
    <location>
        <begin position="1"/>
        <end position="41"/>
    </location>
</feature>
<keyword evidence="4" id="KW-1185">Reference proteome</keyword>
<keyword evidence="2" id="KW-0472">Membrane</keyword>
<feature type="transmembrane region" description="Helical" evidence="2">
    <location>
        <begin position="51"/>
        <end position="74"/>
    </location>
</feature>
<feature type="region of interest" description="Disordered" evidence="1">
    <location>
        <begin position="108"/>
        <end position="129"/>
    </location>
</feature>
<sequence length="505" mass="56577">MPRDDLPDVNRETAADEAASDAVSSPSGSEQKATSSGRPWRGWHSEVARDWAVKVLSWLPLVLLSAAIAEVVLARPGSRISLTIILAAGICVAALAWIGLRTLRSWQRRRPPDVDSPDEPAAERTRLGRGGRDRRYPLRYYARRAEFFAEDLFVAHRRARAERWFAAEESRLLDLLRIEDRRPGAARRLRAVAHALEVWFLRQRRGADLHALADAIAAASERGVARRRWRRAWPEHLPRRHDSEVQNLARITRATALQLEDLPQQAEKELGEITMTYSGSLSGRENNAWAVLRLREVEHGRLAGTLPAHSQDNALEEAESCLRDAADRLPFSDLKGWIGIRINLGALRLRRGEPRHALQHLHEAEWLAGQVDDQTARAHAVELRGVAEWELGDRVRAARLWREATDLFVELGDAAGLARCLLHSGSALLAQPDLGAQLTDEPGEWTVRRAASLALERLDRSLRLRVDDSEESPGLILVRRYRDQAERMLGLGQARRSAAGEGTPV</sequence>
<dbReference type="Proteomes" id="UP000095210">
    <property type="component" value="Chromosome"/>
</dbReference>
<accession>A0AAC9HPZ6</accession>
<dbReference type="EMBL" id="CP014859">
    <property type="protein sequence ID" value="AOS62450.1"/>
    <property type="molecule type" value="Genomic_DNA"/>
</dbReference>
<dbReference type="InterPro" id="IPR011990">
    <property type="entry name" value="TPR-like_helical_dom_sf"/>
</dbReference>